<dbReference type="PANTHER" id="PTHR38339:SF1">
    <property type="entry name" value="TRANSGLUTAMINASE-LIKE DOMAIN-CONTAINING PROTEIN"/>
    <property type="match status" value="1"/>
</dbReference>
<dbReference type="Gene3D" id="3.10.620.30">
    <property type="match status" value="1"/>
</dbReference>
<gene>
    <name evidence="2" type="ORF">SAMN06269173_103313</name>
</gene>
<dbReference type="SMART" id="SM00460">
    <property type="entry name" value="TGc"/>
    <property type="match status" value="1"/>
</dbReference>
<accession>A0A238X051</accession>
<dbReference type="PANTHER" id="PTHR38339">
    <property type="entry name" value="TRANSGLUTAMINASE DOMAIN PROTEIN"/>
    <property type="match status" value="1"/>
</dbReference>
<evidence type="ECO:0000313" key="2">
    <source>
        <dbReference type="EMBL" id="SNR52053.1"/>
    </source>
</evidence>
<evidence type="ECO:0000313" key="3">
    <source>
        <dbReference type="Proteomes" id="UP000198310"/>
    </source>
</evidence>
<dbReference type="Proteomes" id="UP000198310">
    <property type="component" value="Unassembled WGS sequence"/>
</dbReference>
<dbReference type="EMBL" id="FZNS01000003">
    <property type="protein sequence ID" value="SNR52053.1"/>
    <property type="molecule type" value="Genomic_DNA"/>
</dbReference>
<feature type="domain" description="Transglutaminase-like" evidence="1">
    <location>
        <begin position="227"/>
        <end position="293"/>
    </location>
</feature>
<reference evidence="3" key="1">
    <citation type="submission" date="2017-06" db="EMBL/GenBank/DDBJ databases">
        <authorList>
            <person name="Varghese N."/>
            <person name="Submissions S."/>
        </authorList>
    </citation>
    <scope>NUCLEOTIDE SEQUENCE [LARGE SCALE GENOMIC DNA]</scope>
    <source>
        <strain evidence="3">DSM 28041</strain>
    </source>
</reference>
<proteinExistence type="predicted"/>
<dbReference type="Pfam" id="PF01841">
    <property type="entry name" value="Transglut_core"/>
    <property type="match status" value="1"/>
</dbReference>
<dbReference type="InterPro" id="IPR038765">
    <property type="entry name" value="Papain-like_cys_pep_sf"/>
</dbReference>
<protein>
    <submittedName>
        <fullName evidence="2">Transglutaminase-like enzyme, putative cysteine protease</fullName>
    </submittedName>
</protein>
<sequence length="362" mass="40261">MMVEAITLAYLALYFSRYLLLPLTTVSSVSARLLPLFLTGLGLLASANTPKAVEPRTRTFNFNYTTTVPAQAAGVREVDLWLPVPHDDKSQDIRDLKIEAPVPYEVKTSAYGNRVLHVHATGAALQGFTVSMKLQATRREHLNPTLAGQPVTRKMLEPADPNMSRWLAADSLVPLDPKIRLWAQEVVTRAKATTNLEKAKAIYEHVVSTVTYDKTGQGWGRGDIYYACDARRGNCTDFHAVFIGYCRAVGIPARFSIGFPLPPERGSAEVKGYHCWAEFYTKETGWVPVDASEAAKNPAKRAYFFGAHDENRLEFTRGRDLVLAPRQHGGTLNYFIYPYAEADGQPLAGLQQQFRVQDIPAK</sequence>
<keyword evidence="2" id="KW-0645">Protease</keyword>
<dbReference type="InterPro" id="IPR002931">
    <property type="entry name" value="Transglutaminase-like"/>
</dbReference>
<dbReference type="SUPFAM" id="SSF54001">
    <property type="entry name" value="Cysteine proteinases"/>
    <property type="match status" value="1"/>
</dbReference>
<dbReference type="GO" id="GO:0006508">
    <property type="term" value="P:proteolysis"/>
    <property type="evidence" value="ECO:0007669"/>
    <property type="project" value="UniProtKB-KW"/>
</dbReference>
<keyword evidence="2" id="KW-0378">Hydrolase</keyword>
<dbReference type="GO" id="GO:0008233">
    <property type="term" value="F:peptidase activity"/>
    <property type="evidence" value="ECO:0007669"/>
    <property type="project" value="UniProtKB-KW"/>
</dbReference>
<dbReference type="AlphaFoldDB" id="A0A238X051"/>
<evidence type="ECO:0000259" key="1">
    <source>
        <dbReference type="SMART" id="SM00460"/>
    </source>
</evidence>
<name>A0A238X051_9BACT</name>
<organism evidence="2 3">
    <name type="scientific">Hymenobacter mucosus</name>
    <dbReference type="NCBI Taxonomy" id="1411120"/>
    <lineage>
        <taxon>Bacteria</taxon>
        <taxon>Pseudomonadati</taxon>
        <taxon>Bacteroidota</taxon>
        <taxon>Cytophagia</taxon>
        <taxon>Cytophagales</taxon>
        <taxon>Hymenobacteraceae</taxon>
        <taxon>Hymenobacter</taxon>
    </lineage>
</organism>
<keyword evidence="3" id="KW-1185">Reference proteome</keyword>